<sequence length="156" mass="18570">MHALITTVQTVIPPKTPINPSGKRRRRRVTDGEPAAPKRHAIRMLLVLLHTLRRRPHVIHLLMIILPEHRRHILRKEYCIIVSHHKPPYALHPHSILLRCNSRNPHRLFRRRFRHPPRRARVWPFRRRHVQPHVAPHLPWLPPEFAVLPPSLPGLH</sequence>
<feature type="region of interest" description="Disordered" evidence="1">
    <location>
        <begin position="12"/>
        <end position="35"/>
    </location>
</feature>
<dbReference type="EMBL" id="JAGFBR010000009">
    <property type="protein sequence ID" value="KAH0460915.1"/>
    <property type="molecule type" value="Genomic_DNA"/>
</dbReference>
<reference evidence="2 3" key="1">
    <citation type="journal article" date="2021" name="Hortic Res">
        <title>Chromosome-scale assembly of the Dendrobium chrysotoxum genome enhances the understanding of orchid evolution.</title>
        <authorList>
            <person name="Zhang Y."/>
            <person name="Zhang G.Q."/>
            <person name="Zhang D."/>
            <person name="Liu X.D."/>
            <person name="Xu X.Y."/>
            <person name="Sun W.H."/>
            <person name="Yu X."/>
            <person name="Zhu X."/>
            <person name="Wang Z.W."/>
            <person name="Zhao X."/>
            <person name="Zhong W.Y."/>
            <person name="Chen H."/>
            <person name="Yin W.L."/>
            <person name="Huang T."/>
            <person name="Niu S.C."/>
            <person name="Liu Z.J."/>
        </authorList>
    </citation>
    <scope>NUCLEOTIDE SEQUENCE [LARGE SCALE GENOMIC DNA]</scope>
    <source>
        <strain evidence="2">Lindl</strain>
    </source>
</reference>
<evidence type="ECO:0000313" key="2">
    <source>
        <dbReference type="EMBL" id="KAH0460915.1"/>
    </source>
</evidence>
<keyword evidence="3" id="KW-1185">Reference proteome</keyword>
<dbReference type="AlphaFoldDB" id="A0AAV7GXX3"/>
<name>A0AAV7GXX3_DENCH</name>
<gene>
    <name evidence="2" type="ORF">IEQ34_008490</name>
</gene>
<comment type="caution">
    <text evidence="2">The sequence shown here is derived from an EMBL/GenBank/DDBJ whole genome shotgun (WGS) entry which is preliminary data.</text>
</comment>
<proteinExistence type="predicted"/>
<evidence type="ECO:0000256" key="1">
    <source>
        <dbReference type="SAM" id="MobiDB-lite"/>
    </source>
</evidence>
<organism evidence="2 3">
    <name type="scientific">Dendrobium chrysotoxum</name>
    <name type="common">Orchid</name>
    <dbReference type="NCBI Taxonomy" id="161865"/>
    <lineage>
        <taxon>Eukaryota</taxon>
        <taxon>Viridiplantae</taxon>
        <taxon>Streptophyta</taxon>
        <taxon>Embryophyta</taxon>
        <taxon>Tracheophyta</taxon>
        <taxon>Spermatophyta</taxon>
        <taxon>Magnoliopsida</taxon>
        <taxon>Liliopsida</taxon>
        <taxon>Asparagales</taxon>
        <taxon>Orchidaceae</taxon>
        <taxon>Epidendroideae</taxon>
        <taxon>Malaxideae</taxon>
        <taxon>Dendrobiinae</taxon>
        <taxon>Dendrobium</taxon>
    </lineage>
</organism>
<protein>
    <submittedName>
        <fullName evidence="2">Uncharacterized protein</fullName>
    </submittedName>
</protein>
<evidence type="ECO:0000313" key="3">
    <source>
        <dbReference type="Proteomes" id="UP000775213"/>
    </source>
</evidence>
<dbReference type="Proteomes" id="UP000775213">
    <property type="component" value="Unassembled WGS sequence"/>
</dbReference>
<accession>A0AAV7GXX3</accession>